<dbReference type="Pfam" id="PF04616">
    <property type="entry name" value="Glyco_hydro_43"/>
    <property type="match status" value="1"/>
</dbReference>
<proteinExistence type="inferred from homology"/>
<keyword evidence="2" id="KW-0732">Signal</keyword>
<feature type="compositionally biased region" description="Basic and acidic residues" evidence="6">
    <location>
        <begin position="120"/>
        <end position="136"/>
    </location>
</feature>
<dbReference type="PANTHER" id="PTHR43817:SF1">
    <property type="entry name" value="HYDROLASE, FAMILY 43, PUTATIVE (AFU_ORTHOLOGUE AFUA_3G01660)-RELATED"/>
    <property type="match status" value="1"/>
</dbReference>
<dbReference type="GO" id="GO:0005975">
    <property type="term" value="P:carbohydrate metabolic process"/>
    <property type="evidence" value="ECO:0007669"/>
    <property type="project" value="InterPro"/>
</dbReference>
<feature type="region of interest" description="Disordered" evidence="6">
    <location>
        <begin position="27"/>
        <end position="143"/>
    </location>
</feature>
<evidence type="ECO:0000256" key="5">
    <source>
        <dbReference type="RuleBase" id="RU361187"/>
    </source>
</evidence>
<evidence type="ECO:0000256" key="6">
    <source>
        <dbReference type="SAM" id="MobiDB-lite"/>
    </source>
</evidence>
<evidence type="ECO:0000313" key="8">
    <source>
        <dbReference type="Proteomes" id="UP000295075"/>
    </source>
</evidence>
<evidence type="ECO:0000256" key="2">
    <source>
        <dbReference type="ARBA" id="ARBA00022729"/>
    </source>
</evidence>
<dbReference type="InterPro" id="IPR023296">
    <property type="entry name" value="Glyco_hydro_beta-prop_sf"/>
</dbReference>
<comment type="caution">
    <text evidence="7">The sequence shown here is derived from an EMBL/GenBank/DDBJ whole genome shotgun (WGS) entry which is preliminary data.</text>
</comment>
<keyword evidence="8" id="KW-1185">Reference proteome</keyword>
<evidence type="ECO:0000256" key="3">
    <source>
        <dbReference type="ARBA" id="ARBA00022801"/>
    </source>
</evidence>
<dbReference type="PANTHER" id="PTHR43817">
    <property type="entry name" value="GLYCOSYL HYDROLASE"/>
    <property type="match status" value="1"/>
</dbReference>
<dbReference type="GO" id="GO:0004553">
    <property type="term" value="F:hydrolase activity, hydrolyzing O-glycosyl compounds"/>
    <property type="evidence" value="ECO:0007669"/>
    <property type="project" value="InterPro"/>
</dbReference>
<sequence length="388" mass="43312">MALPGGAGQGRGLGRPRPVHVAVERQLDRHLREQHPRGCTTMRTRVRPVLQPERAVPPLPRRRGPSLRHVPMAHRGNERRRRRRLGSTHRQRVLHQQPQRRQRPHPPARTGPHLRPRRLLRLDPHRPMLLPDEGRQRKQHHRVRRLDVPRLVAPPQEPLRLLTMRSPTTWNSTITMRRSRTLAGIATAPDTVVYNLSGHPTPCCNMWAPELHLLGTFYNGSQPNFIRPLSNPWTASGTRRILSTPTHNWETVGGAVNEGAVVLKRNGRTFVVFSASHCSTPEYKLGLLTYNGGDPLNSSSWVKKSTPIFSRNDAAGVYGPGHGNFFKSPDGTEDWMTHHANPTAGGGCDINRSTRAQKFTWNADGTPNLGRPVPAGTALPAPSGEPTS</sequence>
<evidence type="ECO:0000313" key="7">
    <source>
        <dbReference type="EMBL" id="TDC14231.1"/>
    </source>
</evidence>
<evidence type="ECO:0000256" key="4">
    <source>
        <dbReference type="ARBA" id="ARBA00023295"/>
    </source>
</evidence>
<dbReference type="SUPFAM" id="SSF75005">
    <property type="entry name" value="Arabinanase/levansucrase/invertase"/>
    <property type="match status" value="1"/>
</dbReference>
<keyword evidence="3 5" id="KW-0378">Hydrolase</keyword>
<protein>
    <recommendedName>
        <fullName evidence="9">Glycosyl hydrolase family 43</fullName>
    </recommendedName>
</protein>
<feature type="region of interest" description="Disordered" evidence="6">
    <location>
        <begin position="362"/>
        <end position="388"/>
    </location>
</feature>
<dbReference type="Proteomes" id="UP000295075">
    <property type="component" value="Unassembled WGS sequence"/>
</dbReference>
<name>A0A4R4NWL5_9ACTN</name>
<gene>
    <name evidence="7" type="ORF">E1261_44070</name>
</gene>
<feature type="compositionally biased region" description="Basic residues" evidence="6">
    <location>
        <begin position="77"/>
        <end position="119"/>
    </location>
</feature>
<keyword evidence="4 5" id="KW-0326">Glycosidase</keyword>
<dbReference type="Gene3D" id="2.115.10.20">
    <property type="entry name" value="Glycosyl hydrolase domain, family 43"/>
    <property type="match status" value="1"/>
</dbReference>
<reference evidence="7 8" key="1">
    <citation type="submission" date="2019-03" db="EMBL/GenBank/DDBJ databases">
        <title>Draft genome sequences of novel Actinobacteria.</title>
        <authorList>
            <person name="Sahin N."/>
            <person name="Ay H."/>
            <person name="Saygin H."/>
        </authorList>
    </citation>
    <scope>NUCLEOTIDE SEQUENCE [LARGE SCALE GENOMIC DNA]</scope>
    <source>
        <strain evidence="7 8">JCM 30547</strain>
    </source>
</reference>
<organism evidence="7 8">
    <name type="scientific">Kribbella albertanoniae</name>
    <dbReference type="NCBI Taxonomy" id="1266829"/>
    <lineage>
        <taxon>Bacteria</taxon>
        <taxon>Bacillati</taxon>
        <taxon>Actinomycetota</taxon>
        <taxon>Actinomycetes</taxon>
        <taxon>Propionibacteriales</taxon>
        <taxon>Kribbellaceae</taxon>
        <taxon>Kribbella</taxon>
    </lineage>
</organism>
<feature type="compositionally biased region" description="Basic and acidic residues" evidence="6">
    <location>
        <begin position="27"/>
        <end position="36"/>
    </location>
</feature>
<accession>A0A4R4NWL5</accession>
<dbReference type="OrthoDB" id="177947at2"/>
<dbReference type="InterPro" id="IPR006710">
    <property type="entry name" value="Glyco_hydro_43"/>
</dbReference>
<dbReference type="EMBL" id="SMKA01000462">
    <property type="protein sequence ID" value="TDC14231.1"/>
    <property type="molecule type" value="Genomic_DNA"/>
</dbReference>
<comment type="similarity">
    <text evidence="1 5">Belongs to the glycosyl hydrolase 43 family.</text>
</comment>
<dbReference type="AlphaFoldDB" id="A0A4R4NWL5"/>
<evidence type="ECO:0008006" key="9">
    <source>
        <dbReference type="Google" id="ProtNLM"/>
    </source>
</evidence>
<evidence type="ECO:0000256" key="1">
    <source>
        <dbReference type="ARBA" id="ARBA00009865"/>
    </source>
</evidence>